<dbReference type="InterPro" id="IPR011048">
    <property type="entry name" value="Haem_d1_sf"/>
</dbReference>
<evidence type="ECO:0000313" key="2">
    <source>
        <dbReference type="EMBL" id="OHA80970.1"/>
    </source>
</evidence>
<gene>
    <name evidence="2" type="ORF">A3D51_03030</name>
</gene>
<sequence>MTKLIRANFVVIVLVLLVPSTLFASSISWTEINEANYSVSINKDTYAPGENIYFNRSITAIYPVSLYDFPSINAIVEGKLFNIAMAGLWGGQIVTTVYSDLVWDFTTCFCLTSPTAPLTPGSYNITLKGIVESITGGPGVLLPYTVAAPAPTASIITPTNNVSVAQGTAVVFSGTGVASGGIPAGVMTTYNVGGVIYPSGIAFDGTNMWVSSNINAFRVAKISPTGATTPYLSTTNGALPVGIAFDGTNMWVAGYVNDNVTKVSPSGVMTDYPGTGAGPWGIAFDGANMWTVNDGYDYWLNDYGPSSVTKISPTGVMTTYYGLGFLSEGIAFDGTNMWTTSWGGNSVTKVSPTGVMTTYPGTGAGPYGIAFDGTNMWTANYNNNSVTKISPAGVMTTYLGTGSKPTGIAFDGTNMWTANWGNNSVTRISPAGVMTTYPGTGANPNHIAFDGTNMWTANASDNTTTKVSTGGNSITAYEWREGNCSTGTLLSTASFFNLATPSVSAGRTIYFRVKDSNNAWSTCESRVITVTPPSDSDLIAGAVTPVTPTAGTPGTFSATISNTGTGSTGADFSNFFQVATAINGGGTITDLAPVGMAALGISASLPASSPLYTFTTSGTYSVRACTDKTSSAGGGVIAESDENNNCSASWTTVAVSPANTAPTISTPTISSITATGATLGANVTSLGIPASISARGTCFGTTPAPTTNCVAQGGVTTGIFTQARTGMIAGTTYYYRGYATNTTGTGYSADGMFTTSAAAINGTCGSSNLNTFSTAPTTNLCSAGTATAVLGAATGPWSWSCNGVNGGTNTTCSAFTNVISGSCGTANGTPTPTKPTTNLCSIGTASSVTGPGPWNWDCTGLNGGAIVSCNAPKSTSCGNNTCDTGETILTCPKDCKAKYQQF</sequence>
<dbReference type="SUPFAM" id="SSF51004">
    <property type="entry name" value="C-terminal (heme d1) domain of cytochrome cd1-nitrite reductase"/>
    <property type="match status" value="1"/>
</dbReference>
<dbReference type="SUPFAM" id="SSF63829">
    <property type="entry name" value="Calcium-dependent phosphotriesterase"/>
    <property type="match status" value="1"/>
</dbReference>
<dbReference type="InterPro" id="IPR011042">
    <property type="entry name" value="6-blade_b-propeller_TolB-like"/>
</dbReference>
<evidence type="ECO:0000259" key="1">
    <source>
        <dbReference type="Pfam" id="PF07705"/>
    </source>
</evidence>
<dbReference type="EMBL" id="MHUT01000012">
    <property type="protein sequence ID" value="OHA80970.1"/>
    <property type="molecule type" value="Genomic_DNA"/>
</dbReference>
<name>A0A1G2S7A1_9BACT</name>
<dbReference type="InterPro" id="IPR011635">
    <property type="entry name" value="CARDB"/>
</dbReference>
<proteinExistence type="predicted"/>
<dbReference type="InterPro" id="IPR013783">
    <property type="entry name" value="Ig-like_fold"/>
</dbReference>
<protein>
    <recommendedName>
        <fullName evidence="1">CARDB domain-containing protein</fullName>
    </recommendedName>
</protein>
<dbReference type="AlphaFoldDB" id="A0A1G2S7A1"/>
<organism evidence="2 3">
    <name type="scientific">Candidatus Yonathbacteria bacterium RIFCSPHIGHO2_02_FULL_44_14</name>
    <dbReference type="NCBI Taxonomy" id="1802724"/>
    <lineage>
        <taxon>Bacteria</taxon>
        <taxon>Candidatus Yonathiibacteriota</taxon>
    </lineage>
</organism>
<feature type="domain" description="CARDB" evidence="1">
    <location>
        <begin position="537"/>
        <end position="648"/>
    </location>
</feature>
<dbReference type="Proteomes" id="UP000179118">
    <property type="component" value="Unassembled WGS sequence"/>
</dbReference>
<comment type="caution">
    <text evidence="2">The sequence shown here is derived from an EMBL/GenBank/DDBJ whole genome shotgun (WGS) entry which is preliminary data.</text>
</comment>
<dbReference type="Gene3D" id="2.60.40.10">
    <property type="entry name" value="Immunoglobulins"/>
    <property type="match status" value="1"/>
</dbReference>
<dbReference type="Gene3D" id="2.120.10.30">
    <property type="entry name" value="TolB, C-terminal domain"/>
    <property type="match status" value="2"/>
</dbReference>
<reference evidence="2 3" key="1">
    <citation type="journal article" date="2016" name="Nat. Commun.">
        <title>Thousands of microbial genomes shed light on interconnected biogeochemical processes in an aquifer system.</title>
        <authorList>
            <person name="Anantharaman K."/>
            <person name="Brown C.T."/>
            <person name="Hug L.A."/>
            <person name="Sharon I."/>
            <person name="Castelle C.J."/>
            <person name="Probst A.J."/>
            <person name="Thomas B.C."/>
            <person name="Singh A."/>
            <person name="Wilkins M.J."/>
            <person name="Karaoz U."/>
            <person name="Brodie E.L."/>
            <person name="Williams K.H."/>
            <person name="Hubbard S.S."/>
            <person name="Banfield J.F."/>
        </authorList>
    </citation>
    <scope>NUCLEOTIDE SEQUENCE [LARGE SCALE GENOMIC DNA]</scope>
</reference>
<dbReference type="Pfam" id="PF07705">
    <property type="entry name" value="CARDB"/>
    <property type="match status" value="1"/>
</dbReference>
<accession>A0A1G2S7A1</accession>
<evidence type="ECO:0000313" key="3">
    <source>
        <dbReference type="Proteomes" id="UP000179118"/>
    </source>
</evidence>